<feature type="transmembrane region" description="Helical" evidence="7">
    <location>
        <begin position="42"/>
        <end position="64"/>
    </location>
</feature>
<dbReference type="EMBL" id="CAFBPM010000007">
    <property type="protein sequence ID" value="CAB5020823.1"/>
    <property type="molecule type" value="Genomic_DNA"/>
</dbReference>
<comment type="subcellular location">
    <subcellularLocation>
        <location evidence="1">Membrane</location>
        <topology evidence="1">Multi-pass membrane protein</topology>
    </subcellularLocation>
</comment>
<feature type="transmembrane region" description="Helical" evidence="7">
    <location>
        <begin position="252"/>
        <end position="278"/>
    </location>
</feature>
<dbReference type="EMBL" id="CAFBLT010000001">
    <property type="protein sequence ID" value="CAB4879495.1"/>
    <property type="molecule type" value="Genomic_DNA"/>
</dbReference>
<feature type="transmembrane region" description="Helical" evidence="7">
    <location>
        <begin position="154"/>
        <end position="171"/>
    </location>
</feature>
<dbReference type="GO" id="GO:0022857">
    <property type="term" value="F:transmembrane transporter activity"/>
    <property type="evidence" value="ECO:0007669"/>
    <property type="project" value="InterPro"/>
</dbReference>
<dbReference type="PANTHER" id="PTHR31806">
    <property type="entry name" value="PURINE-CYTOSINE PERMEASE FCY2-RELATED"/>
    <property type="match status" value="1"/>
</dbReference>
<feature type="transmembrane region" description="Helical" evidence="7">
    <location>
        <begin position="70"/>
        <end position="90"/>
    </location>
</feature>
<evidence type="ECO:0000313" key="9">
    <source>
        <dbReference type="EMBL" id="CAB4879495.1"/>
    </source>
</evidence>
<keyword evidence="3" id="KW-0813">Transport</keyword>
<evidence type="ECO:0000256" key="2">
    <source>
        <dbReference type="ARBA" id="ARBA00008974"/>
    </source>
</evidence>
<feature type="transmembrane region" description="Helical" evidence="7">
    <location>
        <begin position="474"/>
        <end position="496"/>
    </location>
</feature>
<dbReference type="InterPro" id="IPR026030">
    <property type="entry name" value="Pur-cyt_permease_Fcy2/21/22"/>
</dbReference>
<protein>
    <submittedName>
        <fullName evidence="8">Unannotated protein</fullName>
    </submittedName>
</protein>
<evidence type="ECO:0000313" key="8">
    <source>
        <dbReference type="EMBL" id="CAB4828367.1"/>
    </source>
</evidence>
<feature type="transmembrane region" description="Helical" evidence="7">
    <location>
        <begin position="214"/>
        <end position="232"/>
    </location>
</feature>
<dbReference type="EMBL" id="CAFABE010000037">
    <property type="protein sequence ID" value="CAB4828367.1"/>
    <property type="molecule type" value="Genomic_DNA"/>
</dbReference>
<feature type="transmembrane region" description="Helical" evidence="7">
    <location>
        <begin position="411"/>
        <end position="435"/>
    </location>
</feature>
<gene>
    <name evidence="8" type="ORF">UFOPK3164_00926</name>
    <name evidence="9" type="ORF">UFOPK3427_01394</name>
    <name evidence="10" type="ORF">UFOPK4112_00907</name>
</gene>
<name>A0A6J7A639_9ZZZZ</name>
<comment type="similarity">
    <text evidence="2">Belongs to the purine-cytosine permease (2.A.39) family.</text>
</comment>
<feature type="transmembrane region" description="Helical" evidence="7">
    <location>
        <begin position="340"/>
        <end position="359"/>
    </location>
</feature>
<dbReference type="PANTHER" id="PTHR31806:SF1">
    <property type="entry name" value="PURINE-CYTOSINE PERMEASE FCY2-RELATED"/>
    <property type="match status" value="1"/>
</dbReference>
<dbReference type="GO" id="GO:0005886">
    <property type="term" value="C:plasma membrane"/>
    <property type="evidence" value="ECO:0007669"/>
    <property type="project" value="TreeGrafter"/>
</dbReference>
<evidence type="ECO:0000256" key="3">
    <source>
        <dbReference type="ARBA" id="ARBA00022448"/>
    </source>
</evidence>
<reference evidence="8" key="1">
    <citation type="submission" date="2020-05" db="EMBL/GenBank/DDBJ databases">
        <authorList>
            <person name="Chiriac C."/>
            <person name="Salcher M."/>
            <person name="Ghai R."/>
            <person name="Kavagutti S V."/>
        </authorList>
    </citation>
    <scope>NUCLEOTIDE SEQUENCE</scope>
</reference>
<sequence>MSLLSNRQRGSQSGANVPFHIEQHGIDFIPPSDRWARPRDIAGLWAGASVNIEYFIYGALLMGFGFDFPTALSLILIGNLSFFLLGLASLQGQDTGTTSFIINRAPFGVRGSRIMAFFNWITLIGFETEGLILIVGAVIVLANISGVAVSGTSKVIIIIAAVGIQMLMPLFGHATMVRILKALIVPFILIFLALSLFLSGHGTLSIHGASFSNWQLYSAGLAFTIALSGLGWTECGNDYTRYLPQDLSRKSVVGWIFLATAVPQIILMTLGAVTFTFLSTSSVWNSANPFLAFENQNVIPTWFVVTLLLFAIVQLFAINSLDLYSSGVSLQALGLKLKRYQAVILDGMIAMVLTIWVEFQSSFATYMKEFVGIIIVWIAPWLAIFLVDWLLRRRRYSSAELQRSDPHTRYYGTNGFNLNGVIAFLAGVVLATMSFSKAPPPANFPFHWMTPISNHFGAFYCDGSSKAACGAAGWFGGADFSVFLGMGSAGLLYIVLESLTHSLKRQENALGHEDTLAAESTS</sequence>
<organism evidence="8">
    <name type="scientific">freshwater metagenome</name>
    <dbReference type="NCBI Taxonomy" id="449393"/>
    <lineage>
        <taxon>unclassified sequences</taxon>
        <taxon>metagenomes</taxon>
        <taxon>ecological metagenomes</taxon>
    </lineage>
</organism>
<keyword evidence="4 7" id="KW-0812">Transmembrane</keyword>
<accession>A0A6J7A639</accession>
<evidence type="ECO:0000256" key="4">
    <source>
        <dbReference type="ARBA" id="ARBA00022692"/>
    </source>
</evidence>
<keyword evidence="6 7" id="KW-0472">Membrane</keyword>
<dbReference type="AlphaFoldDB" id="A0A6J7A639"/>
<feature type="transmembrane region" description="Helical" evidence="7">
    <location>
        <begin position="371"/>
        <end position="391"/>
    </location>
</feature>
<keyword evidence="5 7" id="KW-1133">Transmembrane helix</keyword>
<dbReference type="PIRSF" id="PIRSF002744">
    <property type="entry name" value="Pur-cyt_permease"/>
    <property type="match status" value="1"/>
</dbReference>
<proteinExistence type="inferred from homology"/>
<evidence type="ECO:0000256" key="5">
    <source>
        <dbReference type="ARBA" id="ARBA00022989"/>
    </source>
</evidence>
<feature type="transmembrane region" description="Helical" evidence="7">
    <location>
        <begin position="117"/>
        <end position="142"/>
    </location>
</feature>
<feature type="transmembrane region" description="Helical" evidence="7">
    <location>
        <begin position="183"/>
        <end position="202"/>
    </location>
</feature>
<dbReference type="InterPro" id="IPR001248">
    <property type="entry name" value="Pur-cyt_permease"/>
</dbReference>
<dbReference type="Pfam" id="PF02133">
    <property type="entry name" value="Transp_cyt_pur"/>
    <property type="match status" value="1"/>
</dbReference>
<evidence type="ECO:0000313" key="10">
    <source>
        <dbReference type="EMBL" id="CAB5020823.1"/>
    </source>
</evidence>
<feature type="transmembrane region" description="Helical" evidence="7">
    <location>
        <begin position="298"/>
        <end position="319"/>
    </location>
</feature>
<evidence type="ECO:0000256" key="1">
    <source>
        <dbReference type="ARBA" id="ARBA00004141"/>
    </source>
</evidence>
<evidence type="ECO:0000256" key="7">
    <source>
        <dbReference type="SAM" id="Phobius"/>
    </source>
</evidence>
<dbReference type="Gene3D" id="1.10.4160.10">
    <property type="entry name" value="Hydantoin permease"/>
    <property type="match status" value="1"/>
</dbReference>
<evidence type="ECO:0000256" key="6">
    <source>
        <dbReference type="ARBA" id="ARBA00023136"/>
    </source>
</evidence>